<accession>A0A1E3HRB3</accession>
<dbReference type="Proteomes" id="UP000094065">
    <property type="component" value="Unassembled WGS sequence"/>
</dbReference>
<dbReference type="PANTHER" id="PTHR33973:SF4">
    <property type="entry name" value="OS07G0153300 PROTEIN"/>
    <property type="match status" value="1"/>
</dbReference>
<name>A0A1E3HRB3_9TREE</name>
<dbReference type="Pfam" id="PF07103">
    <property type="entry name" value="DUF1365"/>
    <property type="match status" value="1"/>
</dbReference>
<protein>
    <submittedName>
        <fullName evidence="2">Uncharacterized protein</fullName>
    </submittedName>
</protein>
<dbReference type="GeneID" id="30155714"/>
<organism evidence="2 3">
    <name type="scientific">Cryptococcus amylolentus CBS 6039</name>
    <dbReference type="NCBI Taxonomy" id="1295533"/>
    <lineage>
        <taxon>Eukaryota</taxon>
        <taxon>Fungi</taxon>
        <taxon>Dikarya</taxon>
        <taxon>Basidiomycota</taxon>
        <taxon>Agaricomycotina</taxon>
        <taxon>Tremellomycetes</taxon>
        <taxon>Tremellales</taxon>
        <taxon>Cryptococcaceae</taxon>
        <taxon>Cryptococcus</taxon>
    </lineage>
</organism>
<feature type="signal peptide" evidence="1">
    <location>
        <begin position="1"/>
        <end position="18"/>
    </location>
</feature>
<gene>
    <name evidence="2" type="ORF">L202_04405</name>
</gene>
<keyword evidence="3" id="KW-1185">Reference proteome</keyword>
<dbReference type="AlphaFoldDB" id="A0A1E3HRB3"/>
<evidence type="ECO:0000313" key="3">
    <source>
        <dbReference type="Proteomes" id="UP000094065"/>
    </source>
</evidence>
<proteinExistence type="predicted"/>
<feature type="chain" id="PRO_5009129307" evidence="1">
    <location>
        <begin position="19"/>
        <end position="565"/>
    </location>
</feature>
<dbReference type="InterPro" id="IPR010775">
    <property type="entry name" value="DUF1365"/>
</dbReference>
<dbReference type="RefSeq" id="XP_018993913.1">
    <property type="nucleotide sequence ID" value="XM_019138476.1"/>
</dbReference>
<dbReference type="EMBL" id="AWGJ01000006">
    <property type="protein sequence ID" value="ODN78867.1"/>
    <property type="molecule type" value="Genomic_DNA"/>
</dbReference>
<reference evidence="2 3" key="1">
    <citation type="submission" date="2016-06" db="EMBL/GenBank/DDBJ databases">
        <title>Evolution of pathogenesis and genome organization in the Tremellales.</title>
        <authorList>
            <person name="Cuomo C."/>
            <person name="Litvintseva A."/>
            <person name="Heitman J."/>
            <person name="Chen Y."/>
            <person name="Sun S."/>
            <person name="Springer D."/>
            <person name="Dromer F."/>
            <person name="Young S."/>
            <person name="Zeng Q."/>
            <person name="Chapman S."/>
            <person name="Gujja S."/>
            <person name="Saif S."/>
            <person name="Birren B."/>
        </authorList>
    </citation>
    <scope>NUCLEOTIDE SEQUENCE [LARGE SCALE GENOMIC DNA]</scope>
    <source>
        <strain evidence="2 3">CBS 6039</strain>
    </source>
</reference>
<evidence type="ECO:0000313" key="2">
    <source>
        <dbReference type="EMBL" id="ODN78867.1"/>
    </source>
</evidence>
<dbReference type="OrthoDB" id="3340520at2759"/>
<keyword evidence="1" id="KW-0732">Signal</keyword>
<dbReference type="PANTHER" id="PTHR33973">
    <property type="entry name" value="OS07G0153300 PROTEIN"/>
    <property type="match status" value="1"/>
</dbReference>
<comment type="caution">
    <text evidence="2">The sequence shown here is derived from an EMBL/GenBank/DDBJ whole genome shotgun (WGS) entry which is preliminary data.</text>
</comment>
<sequence>MPSPVLLLAIAAIPLCAAYIFLTTHAKKQPPNALPSFFFPALTYHGRQIPSSARNAFSIPVLCLCTDIEALQDGALDLPLRVLHHGGDPKKKVVGLRSKYYLGHGNAPFRVKLEDLMARHGVAKEDIGRAWMTTMPSFLGLEGTNPMTNWYIYSKAKDGEEGKLKWLILEVHNSFEESCAYVLDLDSPLRQEPNRGYDLAFTLPRTFHTSPFNNRSGYYRLDILDPFPAGYSKIPNFVPKFKVFVRVLTPDKVMKLNVTLVSGPSPPVRLGEGWKSAWGMLKVLRKWPGTLLLVQVRTYWQAYILNYRKKLALYPRPEPGCPFTGNGFNPHPGDTGIDYGLQRKPMSSGKRGVTKAVLELMVKRAEQLGIRLEVVFEHGPEPLLAGSGNNVLSIHTADPSFFTSLMAAPSPQHFLFLTYERLTVVSNEALFIRMFGPPDHAQSDYISRWTRSIRQRYFMYLYSHSSTQPPSSSSIPALSTLAPHFTDSPLLSTGARRAVLQRVLKAFIVARLVEWVFALVGFTFVQGQEPWSIWDRAVRRANGEVGVDVVEEDERIGSVRLSDHI</sequence>
<evidence type="ECO:0000256" key="1">
    <source>
        <dbReference type="SAM" id="SignalP"/>
    </source>
</evidence>